<dbReference type="Gene3D" id="3.30.160.60">
    <property type="entry name" value="Classic Zinc Finger"/>
    <property type="match status" value="1"/>
</dbReference>
<comment type="caution">
    <text evidence="7">The sequence shown here is derived from an EMBL/GenBank/DDBJ whole genome shotgun (WGS) entry which is preliminary data.</text>
</comment>
<evidence type="ECO:0000256" key="1">
    <source>
        <dbReference type="ARBA" id="ARBA00022723"/>
    </source>
</evidence>
<keyword evidence="4" id="KW-0862">Zinc</keyword>
<dbReference type="GO" id="GO:0005634">
    <property type="term" value="C:nucleus"/>
    <property type="evidence" value="ECO:0007669"/>
    <property type="project" value="TreeGrafter"/>
</dbReference>
<gene>
    <name evidence="7" type="ORF">BGZ95_000853</name>
</gene>
<dbReference type="EMBL" id="JAAAIL010001168">
    <property type="protein sequence ID" value="KAG0271339.1"/>
    <property type="molecule type" value="Genomic_DNA"/>
</dbReference>
<dbReference type="PANTHER" id="PTHR23057:SF0">
    <property type="entry name" value="JUXTAPOSED WITH ANOTHER ZINC FINGER PROTEIN 1"/>
    <property type="match status" value="1"/>
</dbReference>
<reference evidence="7" key="1">
    <citation type="journal article" date="2020" name="Fungal Divers.">
        <title>Resolving the Mortierellaceae phylogeny through synthesis of multi-gene phylogenetics and phylogenomics.</title>
        <authorList>
            <person name="Vandepol N."/>
            <person name="Liber J."/>
            <person name="Desiro A."/>
            <person name="Na H."/>
            <person name="Kennedy M."/>
            <person name="Barry K."/>
            <person name="Grigoriev I.V."/>
            <person name="Miller A.N."/>
            <person name="O'Donnell K."/>
            <person name="Stajich J.E."/>
            <person name="Bonito G."/>
        </authorList>
    </citation>
    <scope>NUCLEOTIDE SEQUENCE</scope>
    <source>
        <strain evidence="7">NRRL 28262</strain>
    </source>
</reference>
<dbReference type="SMART" id="SM00355">
    <property type="entry name" value="ZnF_C2H2"/>
    <property type="match status" value="2"/>
</dbReference>
<evidence type="ECO:0000256" key="5">
    <source>
        <dbReference type="PROSITE-ProRule" id="PRU00042"/>
    </source>
</evidence>
<keyword evidence="1" id="KW-0479">Metal-binding</keyword>
<keyword evidence="8" id="KW-1185">Reference proteome</keyword>
<evidence type="ECO:0000259" key="6">
    <source>
        <dbReference type="PROSITE" id="PS50157"/>
    </source>
</evidence>
<evidence type="ECO:0000313" key="7">
    <source>
        <dbReference type="EMBL" id="KAG0271339.1"/>
    </source>
</evidence>
<dbReference type="PROSITE" id="PS50157">
    <property type="entry name" value="ZINC_FINGER_C2H2_2"/>
    <property type="match status" value="2"/>
</dbReference>
<evidence type="ECO:0000256" key="3">
    <source>
        <dbReference type="ARBA" id="ARBA00022771"/>
    </source>
</evidence>
<feature type="domain" description="C2H2-type" evidence="6">
    <location>
        <begin position="196"/>
        <end position="221"/>
    </location>
</feature>
<dbReference type="Proteomes" id="UP001194580">
    <property type="component" value="Unassembled WGS sequence"/>
</dbReference>
<proteinExistence type="predicted"/>
<feature type="domain" description="C2H2-type" evidence="6">
    <location>
        <begin position="267"/>
        <end position="297"/>
    </location>
</feature>
<dbReference type="SUPFAM" id="SSF57667">
    <property type="entry name" value="beta-beta-alpha zinc fingers"/>
    <property type="match status" value="1"/>
</dbReference>
<evidence type="ECO:0000256" key="4">
    <source>
        <dbReference type="ARBA" id="ARBA00022833"/>
    </source>
</evidence>
<dbReference type="InterPro" id="IPR036236">
    <property type="entry name" value="Znf_C2H2_sf"/>
</dbReference>
<dbReference type="GO" id="GO:0008270">
    <property type="term" value="F:zinc ion binding"/>
    <property type="evidence" value="ECO:0007669"/>
    <property type="project" value="UniProtKB-KW"/>
</dbReference>
<organism evidence="7 8">
    <name type="scientific">Linnemannia exigua</name>
    <dbReference type="NCBI Taxonomy" id="604196"/>
    <lineage>
        <taxon>Eukaryota</taxon>
        <taxon>Fungi</taxon>
        <taxon>Fungi incertae sedis</taxon>
        <taxon>Mucoromycota</taxon>
        <taxon>Mortierellomycotina</taxon>
        <taxon>Mortierellomycetes</taxon>
        <taxon>Mortierellales</taxon>
        <taxon>Mortierellaceae</taxon>
        <taxon>Linnemannia</taxon>
    </lineage>
</organism>
<evidence type="ECO:0000256" key="2">
    <source>
        <dbReference type="ARBA" id="ARBA00022737"/>
    </source>
</evidence>
<dbReference type="PROSITE" id="PS00028">
    <property type="entry name" value="ZINC_FINGER_C2H2_1"/>
    <property type="match status" value="2"/>
</dbReference>
<accession>A0AAD4H5C5</accession>
<dbReference type="AlphaFoldDB" id="A0AAD4H5C5"/>
<protein>
    <recommendedName>
        <fullName evidence="6">C2H2-type domain-containing protein</fullName>
    </recommendedName>
</protein>
<dbReference type="PANTHER" id="PTHR23057">
    <property type="entry name" value="JUXTAPOSED WITH ANOTHER ZINC FINGER PROTEIN 1"/>
    <property type="match status" value="1"/>
</dbReference>
<dbReference type="InterPro" id="IPR013087">
    <property type="entry name" value="Znf_C2H2_type"/>
</dbReference>
<keyword evidence="3 5" id="KW-0863">Zinc-finger</keyword>
<sequence>MAQSHGHRSMTMRSHDTLYGSEAMVIPQDNHSDFDIDMGDLSSGTQSPIDTNALLIDDHLLQSHLSGLGYDNDLLGLDTDFGLDLQHDNNNSEFRLFTSKDLIMANQLASKLHNRIHFGTHINIGVHANESSSMSQLSPSIPAEASPSMQPINLNATSTLTPVLTPAPLAQGPTSTPHAITKATKTQGSRAANKKFACTSDSCQKSYASVVTLNNHIRNDHPEVSGARTSSVSSLSVLRSPAFMEIPHSPVLLREPGPAAEVVDKPYKCLVPGCGKGYTNINGLKNHLLQMHGSTPKTSTAA</sequence>
<evidence type="ECO:0000313" key="8">
    <source>
        <dbReference type="Proteomes" id="UP001194580"/>
    </source>
</evidence>
<keyword evidence="2" id="KW-0677">Repeat</keyword>
<dbReference type="InterPro" id="IPR051580">
    <property type="entry name" value="ZnF-Chromatin_assoc"/>
</dbReference>
<name>A0AAD4H5C5_9FUNG</name>